<reference evidence="7" key="1">
    <citation type="submission" date="2017-09" db="EMBL/GenBank/DDBJ databases">
        <title>Arcobacter canalis sp. nov., a new species isolated from a water canal contaminated with urban sewage.</title>
        <authorList>
            <person name="Perez-Cataluna A."/>
            <person name="Salas-Masso N."/>
            <person name="Figueras M.J."/>
        </authorList>
    </citation>
    <scope>NUCLEOTIDE SEQUENCE [LARGE SCALE GENOMIC DNA]</scope>
    <source>
        <strain evidence="7">CECT 7727</strain>
    </source>
</reference>
<dbReference type="InterPro" id="IPR050954">
    <property type="entry name" value="ET_IronSulfur_Cluster-Binding"/>
</dbReference>
<evidence type="ECO:0000256" key="1">
    <source>
        <dbReference type="ARBA" id="ARBA00022485"/>
    </source>
</evidence>
<organism evidence="6 7">
    <name type="scientific">Malaciobacter marinus</name>
    <dbReference type="NCBI Taxonomy" id="505249"/>
    <lineage>
        <taxon>Bacteria</taxon>
        <taxon>Pseudomonadati</taxon>
        <taxon>Campylobacterota</taxon>
        <taxon>Epsilonproteobacteria</taxon>
        <taxon>Campylobacterales</taxon>
        <taxon>Arcobacteraceae</taxon>
        <taxon>Malaciobacter</taxon>
    </lineage>
</organism>
<dbReference type="InterPro" id="IPR017900">
    <property type="entry name" value="4Fe4S_Fe_S_CS"/>
</dbReference>
<evidence type="ECO:0000313" key="7">
    <source>
        <dbReference type="Proteomes" id="UP000224740"/>
    </source>
</evidence>
<dbReference type="Proteomes" id="UP000224740">
    <property type="component" value="Unassembled WGS sequence"/>
</dbReference>
<dbReference type="PANTHER" id="PTHR43177">
    <property type="entry name" value="PROTEIN NRFC"/>
    <property type="match status" value="1"/>
</dbReference>
<dbReference type="PANTHER" id="PTHR43177:SF3">
    <property type="entry name" value="PROTEIN NRFC HOMOLOG"/>
    <property type="match status" value="1"/>
</dbReference>
<keyword evidence="1" id="KW-0004">4Fe-4S</keyword>
<keyword evidence="3" id="KW-0408">Iron</keyword>
<keyword evidence="4" id="KW-0411">Iron-sulfur</keyword>
<gene>
    <name evidence="6" type="ORF">CPH92_05960</name>
</gene>
<evidence type="ECO:0000256" key="4">
    <source>
        <dbReference type="ARBA" id="ARBA00023014"/>
    </source>
</evidence>
<proteinExistence type="predicted"/>
<dbReference type="PROSITE" id="PS51379">
    <property type="entry name" value="4FE4S_FER_2"/>
    <property type="match status" value="3"/>
</dbReference>
<feature type="domain" description="4Fe-4S ferredoxin-type" evidence="5">
    <location>
        <begin position="81"/>
        <end position="113"/>
    </location>
</feature>
<evidence type="ECO:0000313" key="6">
    <source>
        <dbReference type="EMBL" id="PHO15607.1"/>
    </source>
</evidence>
<evidence type="ECO:0000256" key="3">
    <source>
        <dbReference type="ARBA" id="ARBA00023004"/>
    </source>
</evidence>
<keyword evidence="7" id="KW-1185">Reference proteome</keyword>
<protein>
    <submittedName>
        <fullName evidence="6">4Fe-4S ferredoxin</fullName>
    </submittedName>
</protein>
<evidence type="ECO:0000256" key="2">
    <source>
        <dbReference type="ARBA" id="ARBA00022723"/>
    </source>
</evidence>
<evidence type="ECO:0000259" key="5">
    <source>
        <dbReference type="PROSITE" id="PS51379"/>
    </source>
</evidence>
<dbReference type="Gene3D" id="3.30.70.20">
    <property type="match status" value="2"/>
</dbReference>
<dbReference type="SUPFAM" id="SSF54862">
    <property type="entry name" value="4Fe-4S ferredoxins"/>
    <property type="match status" value="1"/>
</dbReference>
<dbReference type="InterPro" id="IPR017896">
    <property type="entry name" value="4Fe4S_Fe-S-bd"/>
</dbReference>
<accession>A0ABX4LYD2</accession>
<dbReference type="EMBL" id="NXAO01000024">
    <property type="protein sequence ID" value="PHO15607.1"/>
    <property type="molecule type" value="Genomic_DNA"/>
</dbReference>
<keyword evidence="2" id="KW-0479">Metal-binding</keyword>
<dbReference type="Pfam" id="PF13247">
    <property type="entry name" value="Fer4_11"/>
    <property type="match status" value="1"/>
</dbReference>
<comment type="caution">
    <text evidence="6">The sequence shown here is derived from an EMBL/GenBank/DDBJ whole genome shotgun (WGS) entry which is preliminary data.</text>
</comment>
<sequence length="234" mass="26221">MMQRREIFKLAATASTLALVPAISAISKVRKENKKHLIMVIDLSKCNGCKACTISCGVENGNSAYEHRTEVHQSSINVSNKQYVFNFPMLCNQCEEPSCVSVCPTNATYKRQEDGIIVVDSKTCIGCNYCIKACPYEGVRFENTQTDTVDKCNFCVHRTSKGMLPACVETCIGEAREFGDLNDKNSKVSKLLDNSYPMVLQAHIGTKPNVFYIGLPQDKSNQRYSLHNNIQWQR</sequence>
<feature type="domain" description="4Fe-4S ferredoxin-type" evidence="5">
    <location>
        <begin position="37"/>
        <end position="67"/>
    </location>
</feature>
<dbReference type="PROSITE" id="PS00198">
    <property type="entry name" value="4FE4S_FER_1"/>
    <property type="match status" value="1"/>
</dbReference>
<feature type="domain" description="4Fe-4S ferredoxin-type" evidence="5">
    <location>
        <begin position="115"/>
        <end position="144"/>
    </location>
</feature>
<dbReference type="CDD" id="cd10551">
    <property type="entry name" value="PsrB"/>
    <property type="match status" value="1"/>
</dbReference>
<name>A0ABX4LYD2_9BACT</name>